<evidence type="ECO:0008006" key="4">
    <source>
        <dbReference type="Google" id="ProtNLM"/>
    </source>
</evidence>
<keyword evidence="1" id="KW-0472">Membrane</keyword>
<evidence type="ECO:0000256" key="1">
    <source>
        <dbReference type="SAM" id="Phobius"/>
    </source>
</evidence>
<keyword evidence="1" id="KW-0812">Transmembrane</keyword>
<protein>
    <recommendedName>
        <fullName evidence="4">TrbL/VirB6 plasmid conjugal transfer protein</fullName>
    </recommendedName>
</protein>
<feature type="transmembrane region" description="Helical" evidence="1">
    <location>
        <begin position="49"/>
        <end position="68"/>
    </location>
</feature>
<dbReference type="EMBL" id="CP002770">
    <property type="protein sequence ID" value="AEG15186.1"/>
    <property type="molecule type" value="Genomic_DNA"/>
</dbReference>
<keyword evidence="1" id="KW-1133">Transmembrane helix</keyword>
<organism evidence="2 3">
    <name type="scientific">Desulfofundulus kuznetsovii (strain DSM 6115 / VKM B-1805 / 17)</name>
    <name type="common">Desulfotomaculum kuznetsovii</name>
    <dbReference type="NCBI Taxonomy" id="760568"/>
    <lineage>
        <taxon>Bacteria</taxon>
        <taxon>Bacillati</taxon>
        <taxon>Bacillota</taxon>
        <taxon>Clostridia</taxon>
        <taxon>Eubacteriales</taxon>
        <taxon>Peptococcaceae</taxon>
        <taxon>Desulfofundulus</taxon>
    </lineage>
</organism>
<proteinExistence type="predicted"/>
<evidence type="ECO:0000313" key="2">
    <source>
        <dbReference type="EMBL" id="AEG15186.1"/>
    </source>
</evidence>
<sequence length="119" mass="12947">MYFDMVLFDSIQQMAFQFQKITIGLPVLLIFVTLARMILWALLTPVFGRFAGMVANMCMFAFAALFFARPDLGMAAIDYSYAVASQFIGTGGLPGLDGVDRAVQDVLNQVYGGTAALIS</sequence>
<reference evidence="3" key="1">
    <citation type="submission" date="2011-05" db="EMBL/GenBank/DDBJ databases">
        <title>Complete sequence of Desulfotomaculum kuznetsovii DSM 6115.</title>
        <authorList>
            <person name="Lucas S."/>
            <person name="Han J."/>
            <person name="Lapidus A."/>
            <person name="Cheng J.-F."/>
            <person name="Goodwin L."/>
            <person name="Pitluck S."/>
            <person name="Peters L."/>
            <person name="Mikhailova N."/>
            <person name="Lu M."/>
            <person name="Saunders E."/>
            <person name="Han C."/>
            <person name="Tapia R."/>
            <person name="Land M."/>
            <person name="Hauser L."/>
            <person name="Kyrpides N."/>
            <person name="Ivanova N."/>
            <person name="Pagani I."/>
            <person name="Nazina T."/>
            <person name="Ivanova A."/>
            <person name="Parshina S."/>
            <person name="Kuever J."/>
            <person name="Muyzer G."/>
            <person name="Plugge C."/>
            <person name="Stams A."/>
            <person name="Woyke T."/>
        </authorList>
    </citation>
    <scope>NUCLEOTIDE SEQUENCE [LARGE SCALE GENOMIC DNA]</scope>
    <source>
        <strain evidence="3">DSM 6115 / VKM B-1805 / 17</strain>
    </source>
</reference>
<feature type="transmembrane region" description="Helical" evidence="1">
    <location>
        <begin position="21"/>
        <end position="43"/>
    </location>
</feature>
<dbReference type="RefSeq" id="WP_013822701.1">
    <property type="nucleotide sequence ID" value="NC_015573.1"/>
</dbReference>
<keyword evidence="3" id="KW-1185">Reference proteome</keyword>
<gene>
    <name evidence="2" type="ordered locus">Desku_1606</name>
</gene>
<dbReference type="AlphaFoldDB" id="A0AAU8PD20"/>
<dbReference type="KEGG" id="dku:Desku_1606"/>
<accession>A0AAU8PD20</accession>
<name>A0AAU8PD20_DESK7</name>
<evidence type="ECO:0000313" key="3">
    <source>
        <dbReference type="Proteomes" id="UP000009229"/>
    </source>
</evidence>
<dbReference type="Proteomes" id="UP000009229">
    <property type="component" value="Chromosome"/>
</dbReference>